<proteinExistence type="predicted"/>
<reference evidence="1 2" key="1">
    <citation type="journal article" date="2014" name="ISME J.">
        <title>Candidatus Competibacter-lineage genomes retrieved from metagenomes reveal functional metabolic diversity.</title>
        <authorList>
            <person name="McIlroy S.J."/>
            <person name="Albertsen M."/>
            <person name="Andresen E.K."/>
            <person name="Saunders A.M."/>
            <person name="Kristiansen R."/>
            <person name="Stokholm-Bjerregaard M."/>
            <person name="Nielsen K.L."/>
            <person name="Nielsen P.H."/>
        </authorList>
    </citation>
    <scope>NUCLEOTIDE SEQUENCE [LARGE SCALE GENOMIC DNA]</scope>
    <source>
        <strain evidence="1 2">Run_B_J11</strain>
    </source>
</reference>
<dbReference type="OrthoDB" id="7057093at2"/>
<accession>A0A7U7J2Y3</accession>
<evidence type="ECO:0000313" key="2">
    <source>
        <dbReference type="Proteomes" id="UP000019184"/>
    </source>
</evidence>
<sequence length="750" mass="84201">MDETEIWLWPEGRHGEHLRGWTPDETRRFPELIGIEPAIRDPHALITGPCAVPLETGLPSPFADWLVARLRQTSPLRLRLSATLPKAWQCFPYEWLTLDGAPLHDRLRVWRNVPRTAELPTPVHPAPVALLNLWPDTEQIQPPAGLDLSPVDVHRYDGPREVEALLGGQDSRVFSALCLIVHGSEQADALPFRLPDQILWALPPIPLPPLAILLACGDSNGNLLDYAATLLQRGAVAVLAALGQLDARDARALLPRLLQGWLTGEQIGDALDTAQTATTWLGKSRLCLLGAGELRMSEAPTLAERLMDGLAERARAGDDAALCELLPRLTLQTFMDNGELSQATQRLRDHLTVSELGASEANRLWLHRLDPHADALPILTRLWVAPLLTHLAEQHGHEFLNGCRQRLENLAKAHPEALGLYSDWAKAEYRRGHYARAVAATVEGLRCAAIMDEPVIRLLGSLVNLLLDLNLPEPAQTLFDLRDRWLDSDSFTGDFAAQERFKGLDYQGRRALRQGSYEAALLCFCRKRHQAPEHDENGQRELAWLLYAAALVGPTNGDSHDINYAKECQAILADRPEPGSGNDSVLYLLRALAAWAWRRRDAAAWEALAPWLPELKKRLESRQDTGPVGFTLSYLHLYQRESGETLALPDWGAICVALQDDRYFFELAVFSRLLERPRAEIERWLKRYQQERRVVMAKLALENLPNWLHSKLPETGPEDLSDQESRERELLLGVDKPDWNTLIAAHLLPW</sequence>
<protein>
    <recommendedName>
        <fullName evidence="3">CHAT domain-containing protein</fullName>
    </recommendedName>
</protein>
<dbReference type="RefSeq" id="WP_051497556.1">
    <property type="nucleotide sequence ID" value="NZ_CBTK010000091.1"/>
</dbReference>
<dbReference type="Proteomes" id="UP000019184">
    <property type="component" value="Unassembled WGS sequence"/>
</dbReference>
<dbReference type="AlphaFoldDB" id="A0A7U7J2Y3"/>
<organism evidence="1 2">
    <name type="scientific">Candidatus Contendobacter odensis Run_B_J11</name>
    <dbReference type="NCBI Taxonomy" id="1400861"/>
    <lineage>
        <taxon>Bacteria</taxon>
        <taxon>Pseudomonadati</taxon>
        <taxon>Pseudomonadota</taxon>
        <taxon>Gammaproteobacteria</taxon>
        <taxon>Candidatus Competibacteraceae</taxon>
        <taxon>Candidatus Contendibacter</taxon>
    </lineage>
</organism>
<keyword evidence="2" id="KW-1185">Reference proteome</keyword>
<name>A0A7U7J2Y3_9GAMM</name>
<gene>
    <name evidence="1" type="ORF">BN874_1800005</name>
</gene>
<evidence type="ECO:0008006" key="3">
    <source>
        <dbReference type="Google" id="ProtNLM"/>
    </source>
</evidence>
<comment type="caution">
    <text evidence="1">The sequence shown here is derived from an EMBL/GenBank/DDBJ whole genome shotgun (WGS) entry which is preliminary data.</text>
</comment>
<dbReference type="EMBL" id="CBTK010000091">
    <property type="protein sequence ID" value="CDH44667.1"/>
    <property type="molecule type" value="Genomic_DNA"/>
</dbReference>
<evidence type="ECO:0000313" key="1">
    <source>
        <dbReference type="EMBL" id="CDH44667.1"/>
    </source>
</evidence>